<evidence type="ECO:0000313" key="1">
    <source>
        <dbReference type="EMBL" id="TBU52154.1"/>
    </source>
</evidence>
<gene>
    <name evidence="1" type="ORF">BD310DRAFT_940913</name>
</gene>
<dbReference type="AlphaFoldDB" id="A0A4Q9PBM5"/>
<feature type="non-terminal residue" evidence="1">
    <location>
        <position position="87"/>
    </location>
</feature>
<evidence type="ECO:0000313" key="2">
    <source>
        <dbReference type="Proteomes" id="UP000292082"/>
    </source>
</evidence>
<keyword evidence="2" id="KW-1185">Reference proteome</keyword>
<protein>
    <submittedName>
        <fullName evidence="1">Uncharacterized protein</fullName>
    </submittedName>
</protein>
<dbReference type="Proteomes" id="UP000292082">
    <property type="component" value="Unassembled WGS sequence"/>
</dbReference>
<proteinExistence type="predicted"/>
<accession>A0A4Q9PBM5</accession>
<dbReference type="EMBL" id="ML145264">
    <property type="protein sequence ID" value="TBU52154.1"/>
    <property type="molecule type" value="Genomic_DNA"/>
</dbReference>
<name>A0A4Q9PBM5_9APHY</name>
<reference evidence="1 2" key="1">
    <citation type="submission" date="2019-01" db="EMBL/GenBank/DDBJ databases">
        <title>Draft genome sequences of three monokaryotic isolates of the white-rot basidiomycete fungus Dichomitus squalens.</title>
        <authorList>
            <consortium name="DOE Joint Genome Institute"/>
            <person name="Lopez S.C."/>
            <person name="Andreopoulos B."/>
            <person name="Pangilinan J."/>
            <person name="Lipzen A."/>
            <person name="Riley R."/>
            <person name="Ahrendt S."/>
            <person name="Ng V."/>
            <person name="Barry K."/>
            <person name="Daum C."/>
            <person name="Grigoriev I.V."/>
            <person name="Hilden K.S."/>
            <person name="Makela M.R."/>
            <person name="de Vries R.P."/>
        </authorList>
    </citation>
    <scope>NUCLEOTIDE SEQUENCE [LARGE SCALE GENOMIC DNA]</scope>
    <source>
        <strain evidence="1 2">CBS 464.89</strain>
    </source>
</reference>
<sequence length="87" mass="9782">MLLTLPSPLSHYQEIVLHVRPALSSACAISMSSPDTYDLPEPDATPTRAHGRRRYKVRVVFSVNLHRTDTCDVLVGIMDSYLHLLVH</sequence>
<organism evidence="1 2">
    <name type="scientific">Dichomitus squalens</name>
    <dbReference type="NCBI Taxonomy" id="114155"/>
    <lineage>
        <taxon>Eukaryota</taxon>
        <taxon>Fungi</taxon>
        <taxon>Dikarya</taxon>
        <taxon>Basidiomycota</taxon>
        <taxon>Agaricomycotina</taxon>
        <taxon>Agaricomycetes</taxon>
        <taxon>Polyporales</taxon>
        <taxon>Polyporaceae</taxon>
        <taxon>Dichomitus</taxon>
    </lineage>
</organism>